<organism evidence="2 3">
    <name type="scientific">Athelia psychrophila</name>
    <dbReference type="NCBI Taxonomy" id="1759441"/>
    <lineage>
        <taxon>Eukaryota</taxon>
        <taxon>Fungi</taxon>
        <taxon>Dikarya</taxon>
        <taxon>Basidiomycota</taxon>
        <taxon>Agaricomycotina</taxon>
        <taxon>Agaricomycetes</taxon>
        <taxon>Agaricomycetidae</taxon>
        <taxon>Atheliales</taxon>
        <taxon>Atheliaceae</taxon>
        <taxon>Athelia</taxon>
    </lineage>
</organism>
<gene>
    <name evidence="2" type="ORF">FIBSPDRAFT_869925</name>
</gene>
<protein>
    <submittedName>
        <fullName evidence="2">Uncharacterized protein</fullName>
    </submittedName>
</protein>
<evidence type="ECO:0000256" key="1">
    <source>
        <dbReference type="SAM" id="MobiDB-lite"/>
    </source>
</evidence>
<feature type="region of interest" description="Disordered" evidence="1">
    <location>
        <begin position="56"/>
        <end position="81"/>
    </location>
</feature>
<name>A0A166BML2_9AGAM</name>
<dbReference type="EMBL" id="KV417642">
    <property type="protein sequence ID" value="KZP12798.1"/>
    <property type="molecule type" value="Genomic_DNA"/>
</dbReference>
<dbReference type="Proteomes" id="UP000076532">
    <property type="component" value="Unassembled WGS sequence"/>
</dbReference>
<reference evidence="2 3" key="1">
    <citation type="journal article" date="2016" name="Mol. Biol. Evol.">
        <title>Comparative Genomics of Early-Diverging Mushroom-Forming Fungi Provides Insights into the Origins of Lignocellulose Decay Capabilities.</title>
        <authorList>
            <person name="Nagy L.G."/>
            <person name="Riley R."/>
            <person name="Tritt A."/>
            <person name="Adam C."/>
            <person name="Daum C."/>
            <person name="Floudas D."/>
            <person name="Sun H."/>
            <person name="Yadav J.S."/>
            <person name="Pangilinan J."/>
            <person name="Larsson K.H."/>
            <person name="Matsuura K."/>
            <person name="Barry K."/>
            <person name="Labutti K."/>
            <person name="Kuo R."/>
            <person name="Ohm R.A."/>
            <person name="Bhattacharya S.S."/>
            <person name="Shirouzu T."/>
            <person name="Yoshinaga Y."/>
            <person name="Martin F.M."/>
            <person name="Grigoriev I.V."/>
            <person name="Hibbett D.S."/>
        </authorList>
    </citation>
    <scope>NUCLEOTIDE SEQUENCE [LARGE SCALE GENOMIC DNA]</scope>
    <source>
        <strain evidence="2 3">CBS 109695</strain>
    </source>
</reference>
<proteinExistence type="predicted"/>
<dbReference type="AlphaFoldDB" id="A0A166BML2"/>
<accession>A0A166BML2</accession>
<evidence type="ECO:0000313" key="3">
    <source>
        <dbReference type="Proteomes" id="UP000076532"/>
    </source>
</evidence>
<keyword evidence="3" id="KW-1185">Reference proteome</keyword>
<sequence>MGEVTPEITKAIDDAAMALALLVDNQALWVVKTLRLSPDAWAKLVIQLAYRRMQRRDRGDLSGDGGGRRVGAHDSLLPPRE</sequence>
<evidence type="ECO:0000313" key="2">
    <source>
        <dbReference type="EMBL" id="KZP12798.1"/>
    </source>
</evidence>
<dbReference type="OrthoDB" id="240216at2759"/>